<name>A0AAQ4EFU7_AMBAM</name>
<keyword evidence="2" id="KW-1185">Reference proteome</keyword>
<comment type="caution">
    <text evidence="1">The sequence shown here is derived from an EMBL/GenBank/DDBJ whole genome shotgun (WGS) entry which is preliminary data.</text>
</comment>
<dbReference type="EMBL" id="JARKHS020016500">
    <property type="protein sequence ID" value="KAK8773669.1"/>
    <property type="molecule type" value="Genomic_DNA"/>
</dbReference>
<proteinExistence type="predicted"/>
<organism evidence="1 2">
    <name type="scientific">Amblyomma americanum</name>
    <name type="common">Lone star tick</name>
    <dbReference type="NCBI Taxonomy" id="6943"/>
    <lineage>
        <taxon>Eukaryota</taxon>
        <taxon>Metazoa</taxon>
        <taxon>Ecdysozoa</taxon>
        <taxon>Arthropoda</taxon>
        <taxon>Chelicerata</taxon>
        <taxon>Arachnida</taxon>
        <taxon>Acari</taxon>
        <taxon>Parasitiformes</taxon>
        <taxon>Ixodida</taxon>
        <taxon>Ixodoidea</taxon>
        <taxon>Ixodidae</taxon>
        <taxon>Amblyomminae</taxon>
        <taxon>Amblyomma</taxon>
    </lineage>
</organism>
<dbReference type="Proteomes" id="UP001321473">
    <property type="component" value="Unassembled WGS sequence"/>
</dbReference>
<dbReference type="AlphaFoldDB" id="A0AAQ4EFU7"/>
<reference evidence="1 2" key="1">
    <citation type="journal article" date="2023" name="Arcadia Sci">
        <title>De novo assembly of a long-read Amblyomma americanum tick genome.</title>
        <authorList>
            <person name="Chou S."/>
            <person name="Poskanzer K.E."/>
            <person name="Rollins M."/>
            <person name="Thuy-Boun P.S."/>
        </authorList>
    </citation>
    <scope>NUCLEOTIDE SEQUENCE [LARGE SCALE GENOMIC DNA]</scope>
    <source>
        <strain evidence="1">F_SG_1</strain>
        <tissue evidence="1">Salivary glands</tissue>
    </source>
</reference>
<gene>
    <name evidence="1" type="ORF">V5799_011798</name>
</gene>
<protein>
    <submittedName>
        <fullName evidence="1">Uncharacterized protein</fullName>
    </submittedName>
</protein>
<evidence type="ECO:0000313" key="2">
    <source>
        <dbReference type="Proteomes" id="UP001321473"/>
    </source>
</evidence>
<accession>A0AAQ4EFU7</accession>
<sequence length="90" mass="9957">LLRLQSALVIRDSASLLISNCVVRASGCYCCYFCGSHYFVSTFVSFRCACSYLEASENPCGDRGVAWTEATAGRVREKIAPALRHLCQQR</sequence>
<feature type="non-terminal residue" evidence="1">
    <location>
        <position position="1"/>
    </location>
</feature>
<evidence type="ECO:0000313" key="1">
    <source>
        <dbReference type="EMBL" id="KAK8773669.1"/>
    </source>
</evidence>